<evidence type="ECO:0000256" key="8">
    <source>
        <dbReference type="SAM" id="Phobius"/>
    </source>
</evidence>
<keyword evidence="5 8" id="KW-1133">Transmembrane helix</keyword>
<feature type="transmembrane region" description="Helical" evidence="8">
    <location>
        <begin position="199"/>
        <end position="223"/>
    </location>
</feature>
<dbReference type="Gene3D" id="1.20.1250.20">
    <property type="entry name" value="MFS general substrate transporter like domains"/>
    <property type="match status" value="1"/>
</dbReference>
<evidence type="ECO:0000313" key="9">
    <source>
        <dbReference type="EMBL" id="KUM59436.1"/>
    </source>
</evidence>
<protein>
    <recommendedName>
        <fullName evidence="11">Major facilitator superfamily (MFS) profile domain-containing protein</fullName>
    </recommendedName>
</protein>
<evidence type="ECO:0000256" key="5">
    <source>
        <dbReference type="ARBA" id="ARBA00022989"/>
    </source>
</evidence>
<dbReference type="PANTHER" id="PTHR23502">
    <property type="entry name" value="MAJOR FACILITATOR SUPERFAMILY"/>
    <property type="match status" value="1"/>
</dbReference>
<dbReference type="GO" id="GO:0016020">
    <property type="term" value="C:membrane"/>
    <property type="evidence" value="ECO:0007669"/>
    <property type="project" value="UniProtKB-SubCell"/>
</dbReference>
<feature type="transmembrane region" description="Helical" evidence="8">
    <location>
        <begin position="243"/>
        <end position="262"/>
    </location>
</feature>
<keyword evidence="10" id="KW-1185">Reference proteome</keyword>
<accession>A0A124GQX0</accession>
<evidence type="ECO:0000256" key="3">
    <source>
        <dbReference type="ARBA" id="ARBA00022475"/>
    </source>
</evidence>
<dbReference type="InterPro" id="IPR036259">
    <property type="entry name" value="MFS_trans_sf"/>
</dbReference>
<dbReference type="STRING" id="48697.A0A124GQX0"/>
<evidence type="ECO:0008006" key="11">
    <source>
        <dbReference type="Google" id="ProtNLM"/>
    </source>
</evidence>
<sequence>MSTTERQSEGLGSEQSSQLEKQDAVDWDGPDDPANPLNWSQAKKNMHVIFVSVFTLYANLAATMFAPGAEQLVSEFHIANSTIEAMTVSIYVLGFAVGPLNLAPLSEVSNLKAQVIGPVIGGFVTETIGWRWTFRIILIMSGVFSIISLIFLRETNAKVLMQRKAANVPEKPTTAAAPLDRESPGKMLRAAIIRHAKMLVFSPIVLLISLYSGALFGVIFLLFTTLPTLFESQYHFDIGLAGLAYQGLGLGMIIGLVLFAILSDKLLGQKRGGTVNRPEERLILMKWFAPITPVGCFYLRMERILSCPLDGSYCGYFCDRTWSFVHRHASSGLLGGFLWG</sequence>
<name>A0A124GQX0_PENFR</name>
<keyword evidence="4 8" id="KW-0812">Transmembrane</keyword>
<feature type="transmembrane region" description="Helical" evidence="8">
    <location>
        <begin position="132"/>
        <end position="152"/>
    </location>
</feature>
<gene>
    <name evidence="9" type="ORF">ACN42_g7712</name>
</gene>
<comment type="subcellular location">
    <subcellularLocation>
        <location evidence="1">Cell membrane</location>
        <topology evidence="1">Multi-pass membrane protein</topology>
    </subcellularLocation>
</comment>
<keyword evidence="3" id="KW-1003">Cell membrane</keyword>
<comment type="similarity">
    <text evidence="2">Belongs to the major facilitator superfamily.</text>
</comment>
<dbReference type="Proteomes" id="UP000055045">
    <property type="component" value="Unassembled WGS sequence"/>
</dbReference>
<evidence type="ECO:0000256" key="4">
    <source>
        <dbReference type="ARBA" id="ARBA00022692"/>
    </source>
</evidence>
<reference evidence="9 10" key="1">
    <citation type="submission" date="2015-10" db="EMBL/GenBank/DDBJ databases">
        <title>Genome sequencing of Penicillium freii.</title>
        <authorList>
            <person name="Nguyen H.D."/>
            <person name="Visagie C.M."/>
            <person name="Seifert K.A."/>
        </authorList>
    </citation>
    <scope>NUCLEOTIDE SEQUENCE [LARGE SCALE GENOMIC DNA]</scope>
    <source>
        <strain evidence="9 10">DAOM 242723</strain>
    </source>
</reference>
<feature type="region of interest" description="Disordered" evidence="7">
    <location>
        <begin position="1"/>
        <end position="37"/>
    </location>
</feature>
<evidence type="ECO:0000256" key="2">
    <source>
        <dbReference type="ARBA" id="ARBA00008335"/>
    </source>
</evidence>
<comment type="caution">
    <text evidence="9">The sequence shown here is derived from an EMBL/GenBank/DDBJ whole genome shotgun (WGS) entry which is preliminary data.</text>
</comment>
<feature type="transmembrane region" description="Helical" evidence="8">
    <location>
        <begin position="46"/>
        <end position="66"/>
    </location>
</feature>
<proteinExistence type="inferred from homology"/>
<dbReference type="PANTHER" id="PTHR23502:SF135">
    <property type="entry name" value="MAJOR FACILITATOR SUPERFAMILY (MFS) PROFILE DOMAIN-CONTAINING PROTEIN-RELATED"/>
    <property type="match status" value="1"/>
</dbReference>
<evidence type="ECO:0000256" key="6">
    <source>
        <dbReference type="ARBA" id="ARBA00023136"/>
    </source>
</evidence>
<organism evidence="9 10">
    <name type="scientific">Penicillium freii</name>
    <dbReference type="NCBI Taxonomy" id="48697"/>
    <lineage>
        <taxon>Eukaryota</taxon>
        <taxon>Fungi</taxon>
        <taxon>Dikarya</taxon>
        <taxon>Ascomycota</taxon>
        <taxon>Pezizomycotina</taxon>
        <taxon>Eurotiomycetes</taxon>
        <taxon>Eurotiomycetidae</taxon>
        <taxon>Eurotiales</taxon>
        <taxon>Aspergillaceae</taxon>
        <taxon>Penicillium</taxon>
    </lineage>
</organism>
<feature type="compositionally biased region" description="Low complexity" evidence="7">
    <location>
        <begin position="9"/>
        <end position="19"/>
    </location>
</feature>
<dbReference type="EMBL" id="LLXE01000224">
    <property type="protein sequence ID" value="KUM59436.1"/>
    <property type="molecule type" value="Genomic_DNA"/>
</dbReference>
<dbReference type="Pfam" id="PF07690">
    <property type="entry name" value="MFS_1"/>
    <property type="match status" value="1"/>
</dbReference>
<evidence type="ECO:0000256" key="1">
    <source>
        <dbReference type="ARBA" id="ARBA00004651"/>
    </source>
</evidence>
<evidence type="ECO:0000313" key="10">
    <source>
        <dbReference type="Proteomes" id="UP000055045"/>
    </source>
</evidence>
<dbReference type="GO" id="GO:0022857">
    <property type="term" value="F:transmembrane transporter activity"/>
    <property type="evidence" value="ECO:0007669"/>
    <property type="project" value="InterPro"/>
</dbReference>
<dbReference type="AlphaFoldDB" id="A0A124GQX0"/>
<evidence type="ECO:0000256" key="7">
    <source>
        <dbReference type="SAM" id="MobiDB-lite"/>
    </source>
</evidence>
<dbReference type="Gene3D" id="1.20.1720.10">
    <property type="entry name" value="Multidrug resistance protein D"/>
    <property type="match status" value="1"/>
</dbReference>
<dbReference type="InterPro" id="IPR011701">
    <property type="entry name" value="MFS"/>
</dbReference>
<dbReference type="SUPFAM" id="SSF103473">
    <property type="entry name" value="MFS general substrate transporter"/>
    <property type="match status" value="1"/>
</dbReference>
<keyword evidence="6 8" id="KW-0472">Membrane</keyword>